<dbReference type="GO" id="GO:0000166">
    <property type="term" value="F:nucleotide binding"/>
    <property type="evidence" value="ECO:0007669"/>
    <property type="project" value="UniProtKB-KW"/>
</dbReference>
<dbReference type="GO" id="GO:0004540">
    <property type="term" value="F:RNA nuclease activity"/>
    <property type="evidence" value="ECO:0007669"/>
    <property type="project" value="InterPro"/>
</dbReference>
<dbReference type="InterPro" id="IPR051813">
    <property type="entry name" value="HepT_RNase_toxin"/>
</dbReference>
<dbReference type="EMBL" id="CP120682">
    <property type="protein sequence ID" value="WKN36493.1"/>
    <property type="molecule type" value="Genomic_DNA"/>
</dbReference>
<keyword evidence="1" id="KW-0597">Phosphoprotein</keyword>
<keyword evidence="5" id="KW-0378">Hydrolase</keyword>
<dbReference type="Pfam" id="PF01934">
    <property type="entry name" value="HepT-like"/>
    <property type="match status" value="1"/>
</dbReference>
<reference evidence="6" key="2">
    <citation type="journal article" date="2024" name="Antonie Van Leeuwenhoek">
        <title>Roseihalotalea indica gen. nov., sp. nov., a halophilic Bacteroidetes from mesopelagic Southwest Indian Ocean with higher carbohydrate metabolic potential.</title>
        <authorList>
            <person name="Chen B."/>
            <person name="Zhang M."/>
            <person name="Lin D."/>
            <person name="Ye J."/>
            <person name="Tang K."/>
        </authorList>
    </citation>
    <scope>NUCLEOTIDE SEQUENCE</scope>
    <source>
        <strain evidence="6">TK19036</strain>
    </source>
</reference>
<accession>A0AA49GLS0</accession>
<evidence type="ECO:0000256" key="1">
    <source>
        <dbReference type="ARBA" id="ARBA00022553"/>
    </source>
</evidence>
<evidence type="ECO:0000256" key="2">
    <source>
        <dbReference type="ARBA" id="ARBA00022649"/>
    </source>
</evidence>
<keyword evidence="4" id="KW-0547">Nucleotide-binding</keyword>
<reference evidence="6" key="1">
    <citation type="journal article" date="2023" name="Comput. Struct. Biotechnol. J.">
        <title>Discovery of a novel marine Bacteroidetes with a rich repertoire of carbohydrate-active enzymes.</title>
        <authorList>
            <person name="Chen B."/>
            <person name="Liu G."/>
            <person name="Chen Q."/>
            <person name="Wang H."/>
            <person name="Liu L."/>
            <person name="Tang K."/>
        </authorList>
    </citation>
    <scope>NUCLEOTIDE SEQUENCE</scope>
    <source>
        <strain evidence="6">TK19036</strain>
    </source>
</reference>
<dbReference type="PANTHER" id="PTHR34139">
    <property type="entry name" value="UPF0331 PROTEIN MJ0127"/>
    <property type="match status" value="1"/>
</dbReference>
<proteinExistence type="predicted"/>
<sequence length="123" mass="14495">MKEEDQYHLNNIANYISEIESYVQGMEYQDFQGEEEVRMTVVENLQHIGQAASLLSEDFTSQFTDVDYHVLDTFKAVKFDNAWEHGHEQIWSVITNDLPQFRDLIMTETERADIPEDDDLMEQ</sequence>
<gene>
    <name evidence="6" type="ORF">K4G66_29455</name>
</gene>
<keyword evidence="3" id="KW-0540">Nuclease</keyword>
<evidence type="ECO:0000256" key="4">
    <source>
        <dbReference type="ARBA" id="ARBA00022741"/>
    </source>
</evidence>
<protein>
    <recommendedName>
        <fullName evidence="7">DUF86 domain-containing protein</fullName>
    </recommendedName>
</protein>
<organism evidence="6">
    <name type="scientific">Roseihalotalea indica</name>
    <dbReference type="NCBI Taxonomy" id="2867963"/>
    <lineage>
        <taxon>Bacteria</taxon>
        <taxon>Pseudomonadati</taxon>
        <taxon>Bacteroidota</taxon>
        <taxon>Cytophagia</taxon>
        <taxon>Cytophagales</taxon>
        <taxon>Catalimonadaceae</taxon>
        <taxon>Roseihalotalea</taxon>
    </lineage>
</organism>
<evidence type="ECO:0008006" key="7">
    <source>
        <dbReference type="Google" id="ProtNLM"/>
    </source>
</evidence>
<dbReference type="GO" id="GO:0016787">
    <property type="term" value="F:hydrolase activity"/>
    <property type="evidence" value="ECO:0007669"/>
    <property type="project" value="UniProtKB-KW"/>
</dbReference>
<dbReference type="GO" id="GO:0110001">
    <property type="term" value="C:toxin-antitoxin complex"/>
    <property type="evidence" value="ECO:0007669"/>
    <property type="project" value="InterPro"/>
</dbReference>
<dbReference type="AlphaFoldDB" id="A0AA49GLS0"/>
<dbReference type="InterPro" id="IPR008201">
    <property type="entry name" value="HepT-like"/>
</dbReference>
<evidence type="ECO:0000256" key="3">
    <source>
        <dbReference type="ARBA" id="ARBA00022722"/>
    </source>
</evidence>
<evidence type="ECO:0000256" key="5">
    <source>
        <dbReference type="ARBA" id="ARBA00022801"/>
    </source>
</evidence>
<dbReference type="PANTHER" id="PTHR34139:SF1">
    <property type="entry name" value="RNASE MJ1380-RELATED"/>
    <property type="match status" value="1"/>
</dbReference>
<evidence type="ECO:0000313" key="6">
    <source>
        <dbReference type="EMBL" id="WKN36493.1"/>
    </source>
</evidence>
<name>A0AA49GLS0_9BACT</name>
<keyword evidence="2" id="KW-1277">Toxin-antitoxin system</keyword>